<proteinExistence type="predicted"/>
<accession>A0ABV6DUN1</accession>
<evidence type="ECO:0000313" key="2">
    <source>
        <dbReference type="Proteomes" id="UP001589776"/>
    </source>
</evidence>
<name>A0ABV6DUN1_9BACL</name>
<gene>
    <name evidence="1" type="ORF">ACFFK0_28630</name>
</gene>
<dbReference type="RefSeq" id="WP_377474483.1">
    <property type="nucleotide sequence ID" value="NZ_JBHLWN010000119.1"/>
</dbReference>
<evidence type="ECO:0000313" key="1">
    <source>
        <dbReference type="EMBL" id="MFC0216369.1"/>
    </source>
</evidence>
<dbReference type="EMBL" id="JBHLWN010000119">
    <property type="protein sequence ID" value="MFC0216369.1"/>
    <property type="molecule type" value="Genomic_DNA"/>
</dbReference>
<reference evidence="1 2" key="1">
    <citation type="submission" date="2024-09" db="EMBL/GenBank/DDBJ databases">
        <authorList>
            <person name="Sun Q."/>
            <person name="Mori K."/>
        </authorList>
    </citation>
    <scope>NUCLEOTIDE SEQUENCE [LARGE SCALE GENOMIC DNA]</scope>
    <source>
        <strain evidence="1 2">CCM 7759</strain>
    </source>
</reference>
<sequence length="115" mass="13059">MSKTAQLTVDNQKVAEAWQMFLPRMLNETDTCKVVADEGDPSALRVNIQTAGRSDYNFDFKVTYVDPREIEVNLVDVQQGNLHVDEHTEIIQSLAEDYVRHLHECAQGVKNITNP</sequence>
<keyword evidence="2" id="KW-1185">Reference proteome</keyword>
<organism evidence="1 2">
    <name type="scientific">Paenibacillus chartarius</name>
    <dbReference type="NCBI Taxonomy" id="747481"/>
    <lineage>
        <taxon>Bacteria</taxon>
        <taxon>Bacillati</taxon>
        <taxon>Bacillota</taxon>
        <taxon>Bacilli</taxon>
        <taxon>Bacillales</taxon>
        <taxon>Paenibacillaceae</taxon>
        <taxon>Paenibacillus</taxon>
    </lineage>
</organism>
<dbReference type="Proteomes" id="UP001589776">
    <property type="component" value="Unassembled WGS sequence"/>
</dbReference>
<comment type="caution">
    <text evidence="1">The sequence shown here is derived from an EMBL/GenBank/DDBJ whole genome shotgun (WGS) entry which is preliminary data.</text>
</comment>
<protein>
    <submittedName>
        <fullName evidence="1">Uncharacterized protein</fullName>
    </submittedName>
</protein>